<feature type="compositionally biased region" description="Gly residues" evidence="1">
    <location>
        <begin position="96"/>
        <end position="107"/>
    </location>
</feature>
<dbReference type="AlphaFoldDB" id="A0A830CHB8"/>
<dbReference type="EMBL" id="BMAC01000540">
    <property type="protein sequence ID" value="GFP98656.1"/>
    <property type="molecule type" value="Genomic_DNA"/>
</dbReference>
<feature type="region of interest" description="Disordered" evidence="1">
    <location>
        <begin position="1"/>
        <end position="145"/>
    </location>
</feature>
<gene>
    <name evidence="2" type="ORF">PHJA_002009500</name>
</gene>
<keyword evidence="3" id="KW-1185">Reference proteome</keyword>
<proteinExistence type="predicted"/>
<feature type="compositionally biased region" description="Gly residues" evidence="1">
    <location>
        <begin position="120"/>
        <end position="137"/>
    </location>
</feature>
<organism evidence="2 3">
    <name type="scientific">Phtheirospermum japonicum</name>
    <dbReference type="NCBI Taxonomy" id="374723"/>
    <lineage>
        <taxon>Eukaryota</taxon>
        <taxon>Viridiplantae</taxon>
        <taxon>Streptophyta</taxon>
        <taxon>Embryophyta</taxon>
        <taxon>Tracheophyta</taxon>
        <taxon>Spermatophyta</taxon>
        <taxon>Magnoliopsida</taxon>
        <taxon>eudicotyledons</taxon>
        <taxon>Gunneridae</taxon>
        <taxon>Pentapetalae</taxon>
        <taxon>asterids</taxon>
        <taxon>lamiids</taxon>
        <taxon>Lamiales</taxon>
        <taxon>Orobanchaceae</taxon>
        <taxon>Orobanchaceae incertae sedis</taxon>
        <taxon>Phtheirospermum</taxon>
    </lineage>
</organism>
<dbReference type="Proteomes" id="UP000653305">
    <property type="component" value="Unassembled WGS sequence"/>
</dbReference>
<comment type="caution">
    <text evidence="2">The sequence shown here is derived from an EMBL/GenBank/DDBJ whole genome shotgun (WGS) entry which is preliminary data.</text>
</comment>
<reference evidence="2" key="1">
    <citation type="submission" date="2020-07" db="EMBL/GenBank/DDBJ databases">
        <title>Ethylene signaling mediates host invasion by parasitic plants.</title>
        <authorList>
            <person name="Yoshida S."/>
        </authorList>
    </citation>
    <scope>NUCLEOTIDE SEQUENCE</scope>
    <source>
        <strain evidence="2">Okayama</strain>
    </source>
</reference>
<evidence type="ECO:0000313" key="2">
    <source>
        <dbReference type="EMBL" id="GFP98656.1"/>
    </source>
</evidence>
<accession>A0A830CHB8</accession>
<protein>
    <submittedName>
        <fullName evidence="2">Vacuolar iron transporter homolog 2</fullName>
    </submittedName>
</protein>
<feature type="compositionally biased region" description="Basic residues" evidence="1">
    <location>
        <begin position="48"/>
        <end position="64"/>
    </location>
</feature>
<sequence length="190" mass="20102">MAPRRHFGRQRRLAVHGIPDDGHRGGPGGRQDHDPHRSRRLGGGGLQHGHRRIRVRLLSVRHRNGSAGERPEKGDEQSGRHESGAAEPAAGRRRVGGGVLRRGGGAAAGRRLYKELQSEAGGGGGRRQRGAGGVRGGGGRHRKGPAGEVFVEGAGGGMGGHGNHFRADQADRLDWALSLLLLGFLCEICF</sequence>
<feature type="compositionally biased region" description="Basic and acidic residues" evidence="1">
    <location>
        <begin position="69"/>
        <end position="84"/>
    </location>
</feature>
<evidence type="ECO:0000313" key="3">
    <source>
        <dbReference type="Proteomes" id="UP000653305"/>
    </source>
</evidence>
<feature type="compositionally biased region" description="Basic and acidic residues" evidence="1">
    <location>
        <begin position="18"/>
        <end position="35"/>
    </location>
</feature>
<evidence type="ECO:0000256" key="1">
    <source>
        <dbReference type="SAM" id="MobiDB-lite"/>
    </source>
</evidence>
<name>A0A830CHB8_9LAMI</name>
<feature type="compositionally biased region" description="Basic residues" evidence="1">
    <location>
        <begin position="1"/>
        <end position="14"/>
    </location>
</feature>